<feature type="domain" description="Roadblock/LAMTOR2" evidence="1">
    <location>
        <begin position="8"/>
        <end position="100"/>
    </location>
</feature>
<gene>
    <name evidence="2" type="ORF">SAMN06269117_10928</name>
</gene>
<sequence length="126" mass="13379">MASKKEMLEQVLSDLSDSLGSDLLGALIATPDGQVVVSLLMKGDLNAQKLAAMAAAVVGTSDRLSKLVEAGDFQDVLVRCERENIMARRTGRRAILVTVVKKDANIGLLNIEIEDAASRIISILGS</sequence>
<accession>A0A521C3U0</accession>
<evidence type="ECO:0000259" key="1">
    <source>
        <dbReference type="SMART" id="SM00960"/>
    </source>
</evidence>
<dbReference type="RefSeq" id="WP_142935084.1">
    <property type="nucleotide sequence ID" value="NZ_FXTM01000009.1"/>
</dbReference>
<dbReference type="Gene3D" id="3.30.450.30">
    <property type="entry name" value="Dynein light chain 2a, cytoplasmic"/>
    <property type="match status" value="1"/>
</dbReference>
<evidence type="ECO:0000313" key="3">
    <source>
        <dbReference type="Proteomes" id="UP000317315"/>
    </source>
</evidence>
<reference evidence="2 3" key="1">
    <citation type="submission" date="2017-05" db="EMBL/GenBank/DDBJ databases">
        <authorList>
            <person name="Varghese N."/>
            <person name="Submissions S."/>
        </authorList>
    </citation>
    <scope>NUCLEOTIDE SEQUENCE [LARGE SCALE GENOMIC DNA]</scope>
    <source>
        <strain evidence="2 3">DSM 16304</strain>
    </source>
</reference>
<dbReference type="InterPro" id="IPR004942">
    <property type="entry name" value="Roadblock/LAMTOR2_dom"/>
</dbReference>
<proteinExistence type="predicted"/>
<dbReference type="AlphaFoldDB" id="A0A521C3U0"/>
<dbReference type="PANTHER" id="PTHR13323">
    <property type="entry name" value="LATE ENDOSOMAL/LYSOSOMAL MP1 INTERACTING PROTEIN"/>
    <property type="match status" value="1"/>
</dbReference>
<dbReference type="OrthoDB" id="14265at2"/>
<dbReference type="Proteomes" id="UP000317315">
    <property type="component" value="Unassembled WGS sequence"/>
</dbReference>
<name>A0A521C3U0_9BACT</name>
<dbReference type="SMART" id="SM00960">
    <property type="entry name" value="Robl_LC7"/>
    <property type="match status" value="1"/>
</dbReference>
<dbReference type="GO" id="GO:0060090">
    <property type="term" value="F:molecular adaptor activity"/>
    <property type="evidence" value="ECO:0007669"/>
    <property type="project" value="InterPro"/>
</dbReference>
<keyword evidence="3" id="KW-1185">Reference proteome</keyword>
<dbReference type="InterPro" id="IPR037587">
    <property type="entry name" value="LAMTOR2-like"/>
</dbReference>
<protein>
    <recommendedName>
        <fullName evidence="1">Roadblock/LAMTOR2 domain-containing protein</fullName>
    </recommendedName>
</protein>
<organism evidence="2 3">
    <name type="scientific">Balnearium lithotrophicum</name>
    <dbReference type="NCBI Taxonomy" id="223788"/>
    <lineage>
        <taxon>Bacteria</taxon>
        <taxon>Pseudomonadati</taxon>
        <taxon>Aquificota</taxon>
        <taxon>Aquificia</taxon>
        <taxon>Desulfurobacteriales</taxon>
        <taxon>Desulfurobacteriaceae</taxon>
        <taxon>Balnearium</taxon>
    </lineage>
</organism>
<evidence type="ECO:0000313" key="2">
    <source>
        <dbReference type="EMBL" id="SMO53491.1"/>
    </source>
</evidence>
<dbReference type="GO" id="GO:0032008">
    <property type="term" value="P:positive regulation of TOR signaling"/>
    <property type="evidence" value="ECO:0007669"/>
    <property type="project" value="InterPro"/>
</dbReference>
<dbReference type="Pfam" id="PF03259">
    <property type="entry name" value="Robl_LC7"/>
    <property type="match status" value="1"/>
</dbReference>
<dbReference type="GO" id="GO:0005085">
    <property type="term" value="F:guanyl-nucleotide exchange factor activity"/>
    <property type="evidence" value="ECO:0007669"/>
    <property type="project" value="InterPro"/>
</dbReference>
<dbReference type="SUPFAM" id="SSF103196">
    <property type="entry name" value="Roadblock/LC7 domain"/>
    <property type="match status" value="1"/>
</dbReference>
<dbReference type="EMBL" id="FXTM01000009">
    <property type="protein sequence ID" value="SMO53491.1"/>
    <property type="molecule type" value="Genomic_DNA"/>
</dbReference>